<dbReference type="Gene3D" id="3.40.50.300">
    <property type="entry name" value="P-loop containing nucleotide triphosphate hydrolases"/>
    <property type="match status" value="1"/>
</dbReference>
<keyword evidence="5" id="KW-0472">Membrane</keyword>
<evidence type="ECO:0000313" key="7">
    <source>
        <dbReference type="EMBL" id="SHK62160.1"/>
    </source>
</evidence>
<dbReference type="OrthoDB" id="9802264at2"/>
<name>A0A1M6TZ45_9GAMM</name>
<dbReference type="InterPro" id="IPR003593">
    <property type="entry name" value="AAA+_ATPase"/>
</dbReference>
<dbReference type="GO" id="GO:0016887">
    <property type="term" value="F:ATP hydrolysis activity"/>
    <property type="evidence" value="ECO:0007669"/>
    <property type="project" value="InterPro"/>
</dbReference>
<keyword evidence="4 7" id="KW-0067">ATP-binding</keyword>
<evidence type="ECO:0000313" key="8">
    <source>
        <dbReference type="Proteomes" id="UP000184248"/>
    </source>
</evidence>
<sequence length="362" mass="39955">MSLILENIDRVVGGETHIADMNLSLEPGSFNVLLGRTLAGKTTLMRLMAGLDTPTRGRVLMDGEDVTGRSVRHRNVSMVYQQFINYPSLTVYDNIASPLKLAKVGRAEIDRRVRHIAEMLHIEHLLDRQPLELSGGQQQRTAMGRALVKDADVVLFDEPLVNLDYKLREEFREELRAVFSERNCIAVYATTEPAEALALGGNTAVLHEGRLLQYGPTEEVYHRPRDILSAEMFSEPPINIIDGVIEGASVSFADGHRLPAAASFGGLAAGAYRFGVRASHLSLERVSEHDVAMEMIVDLAEISGSETFLHVRNDHLSMTAHLTGVHHFEVDDPVTLYFSAQRAYAFDSQGAVRHIPAHLGGV</sequence>
<keyword evidence="2" id="KW-1003">Cell membrane</keyword>
<dbReference type="SUPFAM" id="SSF52540">
    <property type="entry name" value="P-loop containing nucleoside triphosphate hydrolases"/>
    <property type="match status" value="1"/>
</dbReference>
<dbReference type="SMART" id="SM00382">
    <property type="entry name" value="AAA"/>
    <property type="match status" value="1"/>
</dbReference>
<dbReference type="PANTHER" id="PTHR43875">
    <property type="entry name" value="MALTODEXTRIN IMPORT ATP-BINDING PROTEIN MSMX"/>
    <property type="match status" value="1"/>
</dbReference>
<protein>
    <submittedName>
        <fullName evidence="7">Carbohydrate ABC transporter ATP-binding protein, CUT1 family</fullName>
    </submittedName>
</protein>
<organism evidence="7 8">
    <name type="scientific">Halomonas caseinilytica</name>
    <dbReference type="NCBI Taxonomy" id="438744"/>
    <lineage>
        <taxon>Bacteria</taxon>
        <taxon>Pseudomonadati</taxon>
        <taxon>Pseudomonadota</taxon>
        <taxon>Gammaproteobacteria</taxon>
        <taxon>Oceanospirillales</taxon>
        <taxon>Halomonadaceae</taxon>
        <taxon>Halomonas</taxon>
    </lineage>
</organism>
<dbReference type="PANTHER" id="PTHR43875:SF1">
    <property type="entry name" value="OSMOPROTECTIVE COMPOUNDS UPTAKE ATP-BINDING PROTEIN GGTA"/>
    <property type="match status" value="1"/>
</dbReference>
<feature type="domain" description="ABC transporter" evidence="6">
    <location>
        <begin position="3"/>
        <end position="233"/>
    </location>
</feature>
<keyword evidence="1" id="KW-0813">Transport</keyword>
<dbReference type="InterPro" id="IPR012340">
    <property type="entry name" value="NA-bd_OB-fold"/>
</dbReference>
<dbReference type="InterPro" id="IPR003439">
    <property type="entry name" value="ABC_transporter-like_ATP-bd"/>
</dbReference>
<dbReference type="Pfam" id="PF00005">
    <property type="entry name" value="ABC_tran"/>
    <property type="match status" value="1"/>
</dbReference>
<dbReference type="SUPFAM" id="SSF50331">
    <property type="entry name" value="MOP-like"/>
    <property type="match status" value="1"/>
</dbReference>
<keyword evidence="3" id="KW-0547">Nucleotide-binding</keyword>
<dbReference type="AlphaFoldDB" id="A0A1M6TZ45"/>
<dbReference type="GO" id="GO:0005524">
    <property type="term" value="F:ATP binding"/>
    <property type="evidence" value="ECO:0007669"/>
    <property type="project" value="UniProtKB-KW"/>
</dbReference>
<dbReference type="EMBL" id="FRAL01000004">
    <property type="protein sequence ID" value="SHK62160.1"/>
    <property type="molecule type" value="Genomic_DNA"/>
</dbReference>
<dbReference type="Gene3D" id="2.40.50.100">
    <property type="match status" value="1"/>
</dbReference>
<reference evidence="8" key="1">
    <citation type="submission" date="2016-11" db="EMBL/GenBank/DDBJ databases">
        <authorList>
            <person name="Varghese N."/>
            <person name="Submissions S."/>
        </authorList>
    </citation>
    <scope>NUCLEOTIDE SEQUENCE [LARGE SCALE GENOMIC DNA]</scope>
    <source>
        <strain evidence="8">ALO Sharm</strain>
    </source>
</reference>
<dbReference type="PROSITE" id="PS50893">
    <property type="entry name" value="ABC_TRANSPORTER_2"/>
    <property type="match status" value="1"/>
</dbReference>
<accession>A0A1M6TZ45</accession>
<evidence type="ECO:0000259" key="6">
    <source>
        <dbReference type="PROSITE" id="PS50893"/>
    </source>
</evidence>
<dbReference type="FunFam" id="3.40.50.300:FF:000042">
    <property type="entry name" value="Maltose/maltodextrin ABC transporter, ATP-binding protein"/>
    <property type="match status" value="1"/>
</dbReference>
<dbReference type="InterPro" id="IPR015853">
    <property type="entry name" value="ABC_transpr_FbpC"/>
</dbReference>
<evidence type="ECO:0000256" key="4">
    <source>
        <dbReference type="ARBA" id="ARBA00022840"/>
    </source>
</evidence>
<gene>
    <name evidence="7" type="ORF">SAMN05192556_10493</name>
</gene>
<dbReference type="RefSeq" id="WP_064700330.1">
    <property type="nucleotide sequence ID" value="NZ_BDEO01000011.1"/>
</dbReference>
<keyword evidence="8" id="KW-1185">Reference proteome</keyword>
<evidence type="ECO:0000256" key="5">
    <source>
        <dbReference type="ARBA" id="ARBA00023136"/>
    </source>
</evidence>
<proteinExistence type="predicted"/>
<dbReference type="InterPro" id="IPR027417">
    <property type="entry name" value="P-loop_NTPase"/>
</dbReference>
<evidence type="ECO:0000256" key="3">
    <source>
        <dbReference type="ARBA" id="ARBA00022741"/>
    </source>
</evidence>
<evidence type="ECO:0000256" key="2">
    <source>
        <dbReference type="ARBA" id="ARBA00022475"/>
    </source>
</evidence>
<dbReference type="InterPro" id="IPR047641">
    <property type="entry name" value="ABC_transpr_MalK/UgpC-like"/>
</dbReference>
<dbReference type="GO" id="GO:0015408">
    <property type="term" value="F:ABC-type ferric iron transporter activity"/>
    <property type="evidence" value="ECO:0007669"/>
    <property type="project" value="InterPro"/>
</dbReference>
<dbReference type="Proteomes" id="UP000184248">
    <property type="component" value="Unassembled WGS sequence"/>
</dbReference>
<dbReference type="InterPro" id="IPR008995">
    <property type="entry name" value="Mo/tungstate-bd_C_term_dom"/>
</dbReference>
<evidence type="ECO:0000256" key="1">
    <source>
        <dbReference type="ARBA" id="ARBA00022448"/>
    </source>
</evidence>
<dbReference type="Gene3D" id="2.40.50.140">
    <property type="entry name" value="Nucleic acid-binding proteins"/>
    <property type="match status" value="1"/>
</dbReference>
<dbReference type="GO" id="GO:0055052">
    <property type="term" value="C:ATP-binding cassette (ABC) transporter complex, substrate-binding subunit-containing"/>
    <property type="evidence" value="ECO:0007669"/>
    <property type="project" value="TreeGrafter"/>
</dbReference>
<dbReference type="CDD" id="cd03259">
    <property type="entry name" value="ABC_Carb_Solutes_like"/>
    <property type="match status" value="1"/>
</dbReference>